<dbReference type="Gene3D" id="3.90.350.10">
    <property type="entry name" value="Transposase Inhibitor Protein From Tn5, Chain A, domain 1"/>
    <property type="match status" value="1"/>
</dbReference>
<protein>
    <submittedName>
        <fullName evidence="2">Transposase</fullName>
    </submittedName>
</protein>
<proteinExistence type="predicted"/>
<dbReference type="Proteomes" id="UP000690515">
    <property type="component" value="Unassembled WGS sequence"/>
</dbReference>
<reference evidence="2 3" key="1">
    <citation type="submission" date="2021-04" db="EMBL/GenBank/DDBJ databases">
        <authorList>
            <person name="Pira H."/>
            <person name="Risdian C."/>
            <person name="Wink J."/>
        </authorList>
    </citation>
    <scope>NUCLEOTIDE SEQUENCE [LARGE SCALE GENOMIC DNA]</scope>
    <source>
        <strain evidence="2 3">WH53</strain>
    </source>
</reference>
<accession>A0ABS5ZKE9</accession>
<sequence>MQSLIDLLKTLQTQITQNGERKALFVYTLIAIMLPVVGSRASQLYRTVTKLFKYNVTIRRFYGFMASPKLAWDKLWPIVWQKILPLNHTEGPILLSIDDSMVPKTGKNIFACGNHFDHAAKLNQSRYIWGQNIVKLSCLKNIHGRWASLPLNFRFYRLNKDVAKKNFQTRIDQAISMILSVLKVCRHRSVLLVCDNWFGNGSLYLPLKKELGEQFHLLSRLRSNSVLYDQPTLPKKRKRGAPKKYGKRRGNVAALARRHKRNAKTYQVELYGKSREVRAYTELLMSKSLKTQIRVVWIYSGRASWVAIFSTDITFTVAQIIEWYGARWKIEAGFKELKQELGSLSCQARTKHAVTNHLHFCMMAMSLLWFYVAQKSSKPSRRYSVINRKSFAFSDIRRLFAEEIEQEEFSEGLGIFTKLHKNKFISTMLQLVA</sequence>
<keyword evidence="3" id="KW-1185">Reference proteome</keyword>
<dbReference type="InterPro" id="IPR002559">
    <property type="entry name" value="Transposase_11"/>
</dbReference>
<name>A0ABS5ZKE9_9GAMM</name>
<evidence type="ECO:0000313" key="2">
    <source>
        <dbReference type="EMBL" id="MBU2714373.1"/>
    </source>
</evidence>
<comment type="caution">
    <text evidence="2">The sequence shown here is derived from an EMBL/GenBank/DDBJ whole genome shotgun (WGS) entry which is preliminary data.</text>
</comment>
<dbReference type="EMBL" id="JAGSOY010000243">
    <property type="protein sequence ID" value="MBU2714373.1"/>
    <property type="molecule type" value="Genomic_DNA"/>
</dbReference>
<evidence type="ECO:0000313" key="3">
    <source>
        <dbReference type="Proteomes" id="UP000690515"/>
    </source>
</evidence>
<dbReference type="Pfam" id="PF01609">
    <property type="entry name" value="DDE_Tnp_1"/>
    <property type="match status" value="1"/>
</dbReference>
<evidence type="ECO:0000259" key="1">
    <source>
        <dbReference type="Pfam" id="PF01609"/>
    </source>
</evidence>
<dbReference type="SUPFAM" id="SSF53098">
    <property type="entry name" value="Ribonuclease H-like"/>
    <property type="match status" value="1"/>
</dbReference>
<organism evidence="2 3">
    <name type="scientific">Zooshikella harenae</name>
    <dbReference type="NCBI Taxonomy" id="2827238"/>
    <lineage>
        <taxon>Bacteria</taxon>
        <taxon>Pseudomonadati</taxon>
        <taxon>Pseudomonadota</taxon>
        <taxon>Gammaproteobacteria</taxon>
        <taxon>Oceanospirillales</taxon>
        <taxon>Zooshikellaceae</taxon>
        <taxon>Zooshikella</taxon>
    </lineage>
</organism>
<feature type="domain" description="Transposase IS4-like" evidence="1">
    <location>
        <begin position="181"/>
        <end position="366"/>
    </location>
</feature>
<dbReference type="InterPro" id="IPR012337">
    <property type="entry name" value="RNaseH-like_sf"/>
</dbReference>
<dbReference type="RefSeq" id="WP_215822626.1">
    <property type="nucleotide sequence ID" value="NZ_JAGSOY010000243.1"/>
</dbReference>
<gene>
    <name evidence="2" type="ORF">KCG35_25315</name>
</gene>